<accession>A0A2V0P882</accession>
<evidence type="ECO:0000256" key="4">
    <source>
        <dbReference type="SAM" id="SignalP"/>
    </source>
</evidence>
<evidence type="ECO:0000259" key="5">
    <source>
        <dbReference type="Pfam" id="PF00150"/>
    </source>
</evidence>
<comment type="caution">
    <text evidence="6">The sequence shown here is derived from an EMBL/GenBank/DDBJ whole genome shotgun (WGS) entry which is preliminary data.</text>
</comment>
<evidence type="ECO:0000313" key="6">
    <source>
        <dbReference type="EMBL" id="GBF93295.1"/>
    </source>
</evidence>
<dbReference type="GO" id="GO:0004553">
    <property type="term" value="F:hydrolase activity, hydrolyzing O-glycosyl compounds"/>
    <property type="evidence" value="ECO:0007669"/>
    <property type="project" value="InterPro"/>
</dbReference>
<dbReference type="OrthoDB" id="532057at2759"/>
<keyword evidence="2 6" id="KW-0378">Hydrolase</keyword>
<gene>
    <name evidence="6" type="ORF">Rsub_06027</name>
</gene>
<evidence type="ECO:0000256" key="1">
    <source>
        <dbReference type="ARBA" id="ARBA00005641"/>
    </source>
</evidence>
<reference evidence="6 7" key="1">
    <citation type="journal article" date="2018" name="Sci. Rep.">
        <title>Raphidocelis subcapitata (=Pseudokirchneriella subcapitata) provides an insight into genome evolution and environmental adaptations in the Sphaeropleales.</title>
        <authorList>
            <person name="Suzuki S."/>
            <person name="Yamaguchi H."/>
            <person name="Nakajima N."/>
            <person name="Kawachi M."/>
        </authorList>
    </citation>
    <scope>NUCLEOTIDE SEQUENCE [LARGE SCALE GENOMIC DNA]</scope>
    <source>
        <strain evidence="6 7">NIES-35</strain>
    </source>
</reference>
<name>A0A2V0P882_9CHLO</name>
<comment type="similarity">
    <text evidence="1">Belongs to the glycosyl hydrolase 5 (cellulase A) family.</text>
</comment>
<dbReference type="GO" id="GO:0000272">
    <property type="term" value="P:polysaccharide catabolic process"/>
    <property type="evidence" value="ECO:0007669"/>
    <property type="project" value="InterPro"/>
</dbReference>
<organism evidence="6 7">
    <name type="scientific">Raphidocelis subcapitata</name>
    <dbReference type="NCBI Taxonomy" id="307507"/>
    <lineage>
        <taxon>Eukaryota</taxon>
        <taxon>Viridiplantae</taxon>
        <taxon>Chlorophyta</taxon>
        <taxon>core chlorophytes</taxon>
        <taxon>Chlorophyceae</taxon>
        <taxon>CS clade</taxon>
        <taxon>Sphaeropleales</taxon>
        <taxon>Selenastraceae</taxon>
        <taxon>Raphidocelis</taxon>
    </lineage>
</organism>
<keyword evidence="7" id="KW-1185">Reference proteome</keyword>
<evidence type="ECO:0000256" key="2">
    <source>
        <dbReference type="ARBA" id="ARBA00022801"/>
    </source>
</evidence>
<feature type="signal peptide" evidence="4">
    <location>
        <begin position="1"/>
        <end position="29"/>
    </location>
</feature>
<keyword evidence="4" id="KW-0732">Signal</keyword>
<protein>
    <submittedName>
        <fullName evidence="6">Glycoside hydrolase</fullName>
    </submittedName>
</protein>
<feature type="chain" id="PRO_5016070903" evidence="4">
    <location>
        <begin position="30"/>
        <end position="771"/>
    </location>
</feature>
<feature type="domain" description="Glycoside hydrolase family 5" evidence="5">
    <location>
        <begin position="438"/>
        <end position="715"/>
    </location>
</feature>
<sequence>MERGRGRIQISCAANVSLILLLAAGAANAAGGRKPAPFVLPGCSVMFEPGAPCWAEPAPGQKGCCMQGFACERDESSTSRRRCMQLPSARQSFTATAAQACSRRVAPDGDCGSAAGGDGGPDPGACCADGFSCQADRPATDAGAASNGTAAVAYTCKADSAFQPLAAVASSAAQLPPSVPALPSGACSCRVNSSGKPVRRDCPSPWDHPAGATRARPALTVDAAGALTVAATGAPAALRGVNWFGWEVNDRNPGGLKAFCDDNAKSCPPGGEIPPHDYPSAAVGAAGQNAMQIYYWGKRRLTNDFATVAWRMRLLGFNAVRLPFSFAALAQELADDPPVTACVNELDEWIAASKTFDPQLLAAGAAPQLPAAYAYSGMRHPPDAPGQPAACAGPWTAPFLPSYDGPRAGLGSELRLTICNWYLPSGAGVLGLHRFLWQVQYLVSQGFYVILDFHPTSDATDPNAADPNAADPALLAANWGALWGALVQLPSYKASMKGRVIADLINEASKYGCQWDVTCHGCAAGSELVARASDAIRDAEPDALISVNGMGQDGAGGGCGPGAYRGMNWGDGFITNKKTVTKLGLSDPSFLFRYSLADGSARQQLLAPHPYPSSITGWASAYDSKSAARKRWDLSWGKKARGKDRLSDGKTKVPRAAVLLGEFGVLDTGNNTEVNGDTTAWSAADGQWLSTLSKYTRSTLGARASWLVWAWNANSGDTRGIVGPQTTWREVQWTKVRALVRSWGLRPWFCAALPAGDAAAYGCGAGGAPVY</sequence>
<dbReference type="EMBL" id="BDRX01000039">
    <property type="protein sequence ID" value="GBF93295.1"/>
    <property type="molecule type" value="Genomic_DNA"/>
</dbReference>
<dbReference type="Gene3D" id="3.20.20.80">
    <property type="entry name" value="Glycosidases"/>
    <property type="match status" value="1"/>
</dbReference>
<dbReference type="Pfam" id="PF00150">
    <property type="entry name" value="Cellulase"/>
    <property type="match status" value="1"/>
</dbReference>
<evidence type="ECO:0000256" key="3">
    <source>
        <dbReference type="ARBA" id="ARBA00023295"/>
    </source>
</evidence>
<keyword evidence="3" id="KW-0326">Glycosidase</keyword>
<proteinExistence type="inferred from homology"/>
<dbReference type="InterPro" id="IPR017853">
    <property type="entry name" value="GH"/>
</dbReference>
<dbReference type="Proteomes" id="UP000247498">
    <property type="component" value="Unassembled WGS sequence"/>
</dbReference>
<dbReference type="InParanoid" id="A0A2V0P882"/>
<evidence type="ECO:0000313" key="7">
    <source>
        <dbReference type="Proteomes" id="UP000247498"/>
    </source>
</evidence>
<dbReference type="SUPFAM" id="SSF51445">
    <property type="entry name" value="(Trans)glycosidases"/>
    <property type="match status" value="2"/>
</dbReference>
<dbReference type="InterPro" id="IPR001547">
    <property type="entry name" value="Glyco_hydro_5"/>
</dbReference>
<dbReference type="AlphaFoldDB" id="A0A2V0P882"/>